<protein>
    <submittedName>
        <fullName evidence="1">Uncharacterized protein</fullName>
    </submittedName>
</protein>
<dbReference type="AlphaFoldDB" id="A0A1D9QMW3"/>
<dbReference type="EMBL" id="CP017829">
    <property type="protein sequence ID" value="APA16274.1"/>
    <property type="molecule type" value="Genomic_DNA"/>
</dbReference>
<evidence type="ECO:0000313" key="1">
    <source>
        <dbReference type="EMBL" id="APA16274.1"/>
    </source>
</evidence>
<dbReference type="VEuPathDB" id="FungiDB:sscle_16g110440"/>
<dbReference type="OMA" id="THHWRAN"/>
<accession>A0A1D9QMW3</accession>
<proteinExistence type="predicted"/>
<gene>
    <name evidence="1" type="ORF">sscle_16g110440</name>
</gene>
<evidence type="ECO:0000313" key="2">
    <source>
        <dbReference type="Proteomes" id="UP000177798"/>
    </source>
</evidence>
<reference evidence="2" key="1">
    <citation type="journal article" date="2017" name="Genome Biol. Evol.">
        <title>The complete genome sequence of the phytopathogenic fungus Sclerotinia sclerotiorum reveals insights into the genome architecture of broad host range pathogens.</title>
        <authorList>
            <person name="Derbyshire M."/>
            <person name="Denton-Giles M."/>
            <person name="Hegedus D."/>
            <person name="Seifbarghy S."/>
            <person name="Rollins J."/>
            <person name="van Kan J."/>
            <person name="Seidl M.F."/>
            <person name="Faino L."/>
            <person name="Mbengue M."/>
            <person name="Navaud O."/>
            <person name="Raffaele S."/>
            <person name="Hammond-Kosack K."/>
            <person name="Heard S."/>
            <person name="Oliver R."/>
        </authorList>
    </citation>
    <scope>NUCLEOTIDE SEQUENCE [LARGE SCALE GENOMIC DNA]</scope>
    <source>
        <strain evidence="2">ATCC 18683 / 1980 / Ss-1</strain>
    </source>
</reference>
<dbReference type="OrthoDB" id="10264507at2759"/>
<organism evidence="1 2">
    <name type="scientific">Sclerotinia sclerotiorum (strain ATCC 18683 / 1980 / Ss-1)</name>
    <name type="common">White mold</name>
    <name type="synonym">Whetzelinia sclerotiorum</name>
    <dbReference type="NCBI Taxonomy" id="665079"/>
    <lineage>
        <taxon>Eukaryota</taxon>
        <taxon>Fungi</taxon>
        <taxon>Dikarya</taxon>
        <taxon>Ascomycota</taxon>
        <taxon>Pezizomycotina</taxon>
        <taxon>Leotiomycetes</taxon>
        <taxon>Helotiales</taxon>
        <taxon>Sclerotiniaceae</taxon>
        <taxon>Sclerotinia</taxon>
    </lineage>
</organism>
<name>A0A1D9QMW3_SCLS1</name>
<sequence length="151" mass="17487">MSTLFCCDSPRPFRPQKLLHQQKFTDFKTWADYPRSSFTTTTDDLGDNSNPIASTTPYAVQFVRQVNYGPLESKRYFIPSENSSGEFTEITEQHLIKANYQKLNSYKNFKCTLHNKFFEVNLYQKDPVNAHYWRANVARPAGDIDLDANEG</sequence>
<dbReference type="Proteomes" id="UP000177798">
    <property type="component" value="Chromosome 16"/>
</dbReference>
<dbReference type="RefSeq" id="XP_001588936.1">
    <property type="nucleotide sequence ID" value="XM_001588886.1"/>
</dbReference>
<dbReference type="KEGG" id="ssl:SS1G_10484"/>